<evidence type="ECO:0000313" key="4">
    <source>
        <dbReference type="Proteomes" id="UP000696485"/>
    </source>
</evidence>
<feature type="region of interest" description="Disordered" evidence="1">
    <location>
        <begin position="227"/>
        <end position="253"/>
    </location>
</feature>
<dbReference type="AlphaFoldDB" id="A0A9P5S9J2"/>
<dbReference type="Pfam" id="PF11223">
    <property type="entry name" value="DUF3020"/>
    <property type="match status" value="1"/>
</dbReference>
<evidence type="ECO:0000256" key="1">
    <source>
        <dbReference type="SAM" id="MobiDB-lite"/>
    </source>
</evidence>
<reference evidence="3" key="1">
    <citation type="journal article" date="2020" name="Fungal Divers.">
        <title>Resolving the Mortierellaceae phylogeny through synthesis of multi-gene phylogenetics and phylogenomics.</title>
        <authorList>
            <person name="Vandepol N."/>
            <person name="Liber J."/>
            <person name="Desiro A."/>
            <person name="Na H."/>
            <person name="Kennedy M."/>
            <person name="Barry K."/>
            <person name="Grigoriev I.V."/>
            <person name="Miller A.N."/>
            <person name="O'Donnell K."/>
            <person name="Stajich J.E."/>
            <person name="Bonito G."/>
        </authorList>
    </citation>
    <scope>NUCLEOTIDE SEQUENCE</scope>
    <source>
        <strain evidence="3">NVP1</strain>
    </source>
</reference>
<gene>
    <name evidence="3" type="ORF">BG006_002137</name>
</gene>
<comment type="caution">
    <text evidence="3">The sequence shown here is derived from an EMBL/GenBank/DDBJ whole genome shotgun (WGS) entry which is preliminary data.</text>
</comment>
<feature type="compositionally biased region" description="Low complexity" evidence="1">
    <location>
        <begin position="101"/>
        <end position="127"/>
    </location>
</feature>
<feature type="domain" description="DUF3020" evidence="2">
    <location>
        <begin position="26"/>
        <end position="74"/>
    </location>
</feature>
<evidence type="ECO:0000259" key="2">
    <source>
        <dbReference type="Pfam" id="PF11223"/>
    </source>
</evidence>
<sequence>MSEAPVKAPKGEPKDTSTINKIRTENRERKKRWREANEDRNKDNDLRCRVSKRANKLHGKEPSEEKTRWMEEEFEKRQNKRKDKERRRNPNATGDSLPLNSTTPSTSSSSSTSKSRASARLNQQLQQQQQADQLAAALGIVGGDASHVLASSSTAAGGSLSTLGLSGQFDPNTVKTALALSDFVKKNVSLDLAQLTHVLADPNLAQQLLELERASAATVAAVTSATAASPPTTATTTTTEASTVPTLAGSSSSSSASMSSLAASLPGLLLSTLKTAGGDPVKALAAPAFNQAMDTDYPMDAVLTLMQLNGGWKA</sequence>
<feature type="compositionally biased region" description="Polar residues" evidence="1">
    <location>
        <begin position="90"/>
        <end position="100"/>
    </location>
</feature>
<dbReference type="EMBL" id="JAAAUY010001478">
    <property type="protein sequence ID" value="KAF9322685.1"/>
    <property type="molecule type" value="Genomic_DNA"/>
</dbReference>
<accession>A0A9P5S9J2</accession>
<evidence type="ECO:0000313" key="3">
    <source>
        <dbReference type="EMBL" id="KAF9322685.1"/>
    </source>
</evidence>
<feature type="region of interest" description="Disordered" evidence="1">
    <location>
        <begin position="1"/>
        <end position="127"/>
    </location>
</feature>
<dbReference type="InterPro" id="IPR021386">
    <property type="entry name" value="SPP41_DUF3020"/>
</dbReference>
<proteinExistence type="predicted"/>
<organism evidence="3 4">
    <name type="scientific">Podila minutissima</name>
    <dbReference type="NCBI Taxonomy" id="64525"/>
    <lineage>
        <taxon>Eukaryota</taxon>
        <taxon>Fungi</taxon>
        <taxon>Fungi incertae sedis</taxon>
        <taxon>Mucoromycota</taxon>
        <taxon>Mortierellomycotina</taxon>
        <taxon>Mortierellomycetes</taxon>
        <taxon>Mortierellales</taxon>
        <taxon>Mortierellaceae</taxon>
        <taxon>Podila</taxon>
    </lineage>
</organism>
<name>A0A9P5S9J2_9FUNG</name>
<dbReference type="Proteomes" id="UP000696485">
    <property type="component" value="Unassembled WGS sequence"/>
</dbReference>
<keyword evidence="4" id="KW-1185">Reference proteome</keyword>
<protein>
    <recommendedName>
        <fullName evidence="2">DUF3020 domain-containing protein</fullName>
    </recommendedName>
</protein>
<feature type="compositionally biased region" description="Basic and acidic residues" evidence="1">
    <location>
        <begin position="22"/>
        <end position="48"/>
    </location>
</feature>
<feature type="compositionally biased region" description="Basic and acidic residues" evidence="1">
    <location>
        <begin position="58"/>
        <end position="77"/>
    </location>
</feature>
<feature type="compositionally biased region" description="Basic residues" evidence="1">
    <location>
        <begin position="78"/>
        <end position="89"/>
    </location>
</feature>